<evidence type="ECO:0000313" key="4">
    <source>
        <dbReference type="Proteomes" id="UP000284702"/>
    </source>
</evidence>
<name>W4H8V6_APHAT</name>
<evidence type="ECO:0000313" key="3">
    <source>
        <dbReference type="EMBL" id="RQM28935.1"/>
    </source>
</evidence>
<dbReference type="OrthoDB" id="540004at2759"/>
<dbReference type="GeneID" id="20803070"/>
<gene>
    <name evidence="3" type="ORF">B5M09_013616</name>
    <name evidence="2" type="ORF">H257_01074</name>
</gene>
<reference evidence="2" key="1">
    <citation type="submission" date="2013-12" db="EMBL/GenBank/DDBJ databases">
        <title>The Genome Sequence of Aphanomyces astaci APO3.</title>
        <authorList>
            <consortium name="The Broad Institute Genomics Platform"/>
            <person name="Russ C."/>
            <person name="Tyler B."/>
            <person name="van West P."/>
            <person name="Dieguez-Uribeondo J."/>
            <person name="Young S.K."/>
            <person name="Zeng Q."/>
            <person name="Gargeya S."/>
            <person name="Fitzgerald M."/>
            <person name="Abouelleil A."/>
            <person name="Alvarado L."/>
            <person name="Chapman S.B."/>
            <person name="Gainer-Dewar J."/>
            <person name="Goldberg J."/>
            <person name="Griggs A."/>
            <person name="Gujja S."/>
            <person name="Hansen M."/>
            <person name="Howarth C."/>
            <person name="Imamovic A."/>
            <person name="Ireland A."/>
            <person name="Larimer J."/>
            <person name="McCowan C."/>
            <person name="Murphy C."/>
            <person name="Pearson M."/>
            <person name="Poon T.W."/>
            <person name="Priest M."/>
            <person name="Roberts A."/>
            <person name="Saif S."/>
            <person name="Shea T."/>
            <person name="Sykes S."/>
            <person name="Wortman J."/>
            <person name="Nusbaum C."/>
            <person name="Birren B."/>
        </authorList>
    </citation>
    <scope>NUCLEOTIDE SEQUENCE [LARGE SCALE GENOMIC DNA]</scope>
    <source>
        <strain evidence="2">APO3</strain>
    </source>
</reference>
<organism evidence="2">
    <name type="scientific">Aphanomyces astaci</name>
    <name type="common">Crayfish plague agent</name>
    <dbReference type="NCBI Taxonomy" id="112090"/>
    <lineage>
        <taxon>Eukaryota</taxon>
        <taxon>Sar</taxon>
        <taxon>Stramenopiles</taxon>
        <taxon>Oomycota</taxon>
        <taxon>Saprolegniomycetes</taxon>
        <taxon>Saprolegniales</taxon>
        <taxon>Verrucalvaceae</taxon>
        <taxon>Aphanomyces</taxon>
    </lineage>
</organism>
<dbReference type="InterPro" id="IPR041698">
    <property type="entry name" value="Methyltransf_25"/>
</dbReference>
<dbReference type="AlphaFoldDB" id="W4H8V6"/>
<evidence type="ECO:0000313" key="2">
    <source>
        <dbReference type="EMBL" id="ETV87533.1"/>
    </source>
</evidence>
<dbReference type="Gene3D" id="3.40.50.150">
    <property type="entry name" value="Vaccinia Virus protein VP39"/>
    <property type="match status" value="1"/>
</dbReference>
<dbReference type="SUPFAM" id="SSF53335">
    <property type="entry name" value="S-adenosyl-L-methionine-dependent methyltransferases"/>
    <property type="match status" value="1"/>
</dbReference>
<reference evidence="3 4" key="2">
    <citation type="submission" date="2018-07" db="EMBL/GenBank/DDBJ databases">
        <title>Annotation of Aphanomyces astaci genome assembly.</title>
        <authorList>
            <person name="Studholme D.J."/>
        </authorList>
    </citation>
    <scope>NUCLEOTIDE SEQUENCE [LARGE SCALE GENOMIC DNA]</scope>
    <source>
        <strain evidence="3">Pc</strain>
    </source>
</reference>
<protein>
    <recommendedName>
        <fullName evidence="1">Methyltransferase domain-containing protein</fullName>
    </recommendedName>
</protein>
<dbReference type="VEuPathDB" id="FungiDB:H257_01074"/>
<dbReference type="InterPro" id="IPR029063">
    <property type="entry name" value="SAM-dependent_MTases_sf"/>
</dbReference>
<keyword evidence="4" id="KW-1185">Reference proteome</keyword>
<dbReference type="Pfam" id="PF13649">
    <property type="entry name" value="Methyltransf_25"/>
    <property type="match status" value="1"/>
</dbReference>
<dbReference type="EMBL" id="MZMZ02001585">
    <property type="protein sequence ID" value="RQM28935.1"/>
    <property type="molecule type" value="Genomic_DNA"/>
</dbReference>
<sequence length="241" mass="26342">MSNSLGTVGAVAVGLVAAYAGVKLVRGKVYDFVIVKMTTEWYREVLDLLAPKSRVLDVGIGTGMALIHNKALVESKGIIVDGVDYDKDYIIDCKKNVTRHNMDSSVQVVHASVYDYTSEFKYDAVYFSGSLMIMPDPVKALSHTASLLSPDGRIYVTQTIQTKKSWATEVAKPLLKFVTTIDFGSVTYENQLLRAIADAGLKVLLNKAISGSSLDAVQSYRLIVLEKSTYTVKLRCTVSAL</sequence>
<accession>W4H8V6</accession>
<feature type="domain" description="Methyltransferase" evidence="1">
    <location>
        <begin position="55"/>
        <end position="152"/>
    </location>
</feature>
<dbReference type="CDD" id="cd02440">
    <property type="entry name" value="AdoMet_MTases"/>
    <property type="match status" value="1"/>
</dbReference>
<dbReference type="Proteomes" id="UP000284702">
    <property type="component" value="Unassembled WGS sequence"/>
</dbReference>
<dbReference type="EMBL" id="KI913115">
    <property type="protein sequence ID" value="ETV87533.1"/>
    <property type="molecule type" value="Genomic_DNA"/>
</dbReference>
<dbReference type="RefSeq" id="XP_009822396.1">
    <property type="nucleotide sequence ID" value="XM_009824094.1"/>
</dbReference>
<evidence type="ECO:0000259" key="1">
    <source>
        <dbReference type="Pfam" id="PF13649"/>
    </source>
</evidence>
<proteinExistence type="predicted"/>